<dbReference type="InterPro" id="IPR006084">
    <property type="entry name" value="XPG/Rad2"/>
</dbReference>
<dbReference type="EMBL" id="CM000766">
    <property type="protein sequence ID" value="KXG24161.2"/>
    <property type="molecule type" value="Genomic_DNA"/>
</dbReference>
<gene>
    <name evidence="17" type="ORF">SORBI_3007G000900</name>
</gene>
<feature type="compositionally biased region" description="Basic and acidic residues" evidence="14">
    <location>
        <begin position="766"/>
        <end position="779"/>
    </location>
</feature>
<evidence type="ECO:0000256" key="13">
    <source>
        <dbReference type="ARBA" id="ARBA00078231"/>
    </source>
</evidence>
<dbReference type="InterPro" id="IPR006086">
    <property type="entry name" value="XPG-I_dom"/>
</dbReference>
<evidence type="ECO:0000256" key="5">
    <source>
        <dbReference type="ARBA" id="ARBA00022759"/>
    </source>
</evidence>
<organism evidence="17 18">
    <name type="scientific">Sorghum bicolor</name>
    <name type="common">Sorghum</name>
    <name type="synonym">Sorghum vulgare</name>
    <dbReference type="NCBI Taxonomy" id="4558"/>
    <lineage>
        <taxon>Eukaryota</taxon>
        <taxon>Viridiplantae</taxon>
        <taxon>Streptophyta</taxon>
        <taxon>Embryophyta</taxon>
        <taxon>Tracheophyta</taxon>
        <taxon>Spermatophyta</taxon>
        <taxon>Magnoliopsida</taxon>
        <taxon>Liliopsida</taxon>
        <taxon>Poales</taxon>
        <taxon>Poaceae</taxon>
        <taxon>PACMAD clade</taxon>
        <taxon>Panicoideae</taxon>
        <taxon>Andropogonodae</taxon>
        <taxon>Andropogoneae</taxon>
        <taxon>Sorghinae</taxon>
        <taxon>Sorghum</taxon>
    </lineage>
</organism>
<evidence type="ECO:0000259" key="15">
    <source>
        <dbReference type="SMART" id="SM00484"/>
    </source>
</evidence>
<dbReference type="CDD" id="cd09900">
    <property type="entry name" value="H3TH_XPG-like"/>
    <property type="match status" value="1"/>
</dbReference>
<name>A0A1B6PEN6_SORBI</name>
<feature type="region of interest" description="Disordered" evidence="14">
    <location>
        <begin position="19"/>
        <end position="82"/>
    </location>
</feature>
<dbReference type="ExpressionAtlas" id="A0A1B6PEN6">
    <property type="expression patterns" value="baseline and differential"/>
</dbReference>
<evidence type="ECO:0000256" key="3">
    <source>
        <dbReference type="ARBA" id="ARBA00022722"/>
    </source>
</evidence>
<feature type="compositionally biased region" description="Basic residues" evidence="14">
    <location>
        <begin position="538"/>
        <end position="547"/>
    </location>
</feature>
<dbReference type="SUPFAM" id="SSF47807">
    <property type="entry name" value="5' to 3' exonuclease, C-terminal subdomain"/>
    <property type="match status" value="1"/>
</dbReference>
<dbReference type="Gramene" id="KXG24161">
    <property type="protein sequence ID" value="KXG24161"/>
    <property type="gene ID" value="SORBI_3007G000900"/>
</dbReference>
<dbReference type="Pfam" id="PF25386">
    <property type="entry name" value="Chromo_SEND1"/>
    <property type="match status" value="1"/>
</dbReference>
<dbReference type="GO" id="GO:0006281">
    <property type="term" value="P:DNA repair"/>
    <property type="evidence" value="ECO:0007669"/>
    <property type="project" value="UniProtKB-KW"/>
</dbReference>
<feature type="compositionally biased region" description="Polar residues" evidence="14">
    <location>
        <begin position="739"/>
        <end position="750"/>
    </location>
</feature>
<dbReference type="Proteomes" id="UP000000768">
    <property type="component" value="Chromosome 7"/>
</dbReference>
<reference evidence="17 18" key="1">
    <citation type="journal article" date="2009" name="Nature">
        <title>The Sorghum bicolor genome and the diversification of grasses.</title>
        <authorList>
            <person name="Paterson A.H."/>
            <person name="Bowers J.E."/>
            <person name="Bruggmann R."/>
            <person name="Dubchak I."/>
            <person name="Grimwood J."/>
            <person name="Gundlach H."/>
            <person name="Haberer G."/>
            <person name="Hellsten U."/>
            <person name="Mitros T."/>
            <person name="Poliakov A."/>
            <person name="Schmutz J."/>
            <person name="Spannagl M."/>
            <person name="Tang H."/>
            <person name="Wang X."/>
            <person name="Wicker T."/>
            <person name="Bharti A.K."/>
            <person name="Chapman J."/>
            <person name="Feltus F.A."/>
            <person name="Gowik U."/>
            <person name="Grigoriev I.V."/>
            <person name="Lyons E."/>
            <person name="Maher C.A."/>
            <person name="Martis M."/>
            <person name="Narechania A."/>
            <person name="Otillar R.P."/>
            <person name="Penning B.W."/>
            <person name="Salamov A.A."/>
            <person name="Wang Y."/>
            <person name="Zhang L."/>
            <person name="Carpita N.C."/>
            <person name="Freeling M."/>
            <person name="Gingle A.R."/>
            <person name="Hash C.T."/>
            <person name="Keller B."/>
            <person name="Klein P."/>
            <person name="Kresovich S."/>
            <person name="McCann M.C."/>
            <person name="Ming R."/>
            <person name="Peterson D.G."/>
            <person name="Mehboob-ur-Rahman"/>
            <person name="Ware D."/>
            <person name="Westhoff P."/>
            <person name="Mayer K.F."/>
            <person name="Messing J."/>
            <person name="Rokhsar D.S."/>
        </authorList>
    </citation>
    <scope>NUCLEOTIDE SEQUENCE [LARGE SCALE GENOMIC DNA]</scope>
    <source>
        <strain evidence="18">cv. BTx623</strain>
    </source>
</reference>
<dbReference type="FunFam" id="1.10.150.20:FF:000030">
    <property type="entry name" value="Flap endonuclease GEN-like 1"/>
    <property type="match status" value="1"/>
</dbReference>
<dbReference type="InterPro" id="IPR006085">
    <property type="entry name" value="XPG_DNA_repair_N"/>
</dbReference>
<keyword evidence="4" id="KW-0479">Metal-binding</keyword>
<sequence>MARRLRPPHLRARRWNRAAGLPREAHLHAGPAPAPTQVRRRGAAHQLHRRGRAPPRRRRRACHRQHRRDQQRKSRPSSGSSCFPLEDSCLLLRLRRPPAAAAAMGVKNLWDILDSCKKKLPLQHLQNKKVCVDLSCWLVQFCSANRSPAFLRDKVYLKNLFHRIRALLALNCSLIFVSDGAIPSVKLATYRRRLGLNAAEATREEANSQPLTSLRRNKSSEFSRMIKEAKHLGLALGIPCLDGVEEAEAQCAMLNFASLCDGCFTSDSDSFLFGARTVYRDVFIGEGGYVICYEMEDIQKKLGFGRNSLISLAVLLGSDYSNGVHGFGPELACRLVKSVGDDAILDQILSDGVKPARKCKGKNSGAIAGRVGGTCPKASTCEVGINQDSGGQFRDIINAYLEPKCHSPDSEAVQRACSQQPFLRSQLQQICEQYFEWSPVKTDEYILPKIAERELRRFSNLRSTSSDLGIKPSLDEMPVPCPVLAIVKQRKVQGSEYYEVSWRNIDGLQVSVVPGDLVRSACPEKITVFLENKDAQKKQKRRARPKKSGQAAAALKDVDAQLQELLLGIESESSTFPCTANGPQTQTADMQMVAPLQDFVDLSSPSPPIRSCKMARSRKFSDSDAVTMGQIDLQHQNLLIGSMESKGNTVLCGMKNSTLDHEPIDLSSPSPCAAHKPQAAPEGPPLCMEAERRALWDISNLPEKEPSCCKHEPGTSGCDVQVEESPLFRHGTGMAGKADSSQRSDGQSSEVVEPTMIDLSSPSPVKVDKSRRNGQKPDQDCEADDGSQSPEHERKARELRLFLNSIRDELN</sequence>
<dbReference type="PRINTS" id="PR00853">
    <property type="entry name" value="XPGRADSUPER"/>
</dbReference>
<evidence type="ECO:0000256" key="11">
    <source>
        <dbReference type="ARBA" id="ARBA00038112"/>
    </source>
</evidence>
<dbReference type="Pfam" id="PF00752">
    <property type="entry name" value="XPG_N"/>
    <property type="match status" value="1"/>
</dbReference>
<evidence type="ECO:0000256" key="2">
    <source>
        <dbReference type="ARBA" id="ARBA00004123"/>
    </source>
</evidence>
<evidence type="ECO:0000256" key="10">
    <source>
        <dbReference type="ARBA" id="ARBA00023242"/>
    </source>
</evidence>
<keyword evidence="5" id="KW-0255">Endonuclease</keyword>
<keyword evidence="7" id="KW-0378">Hydrolase</keyword>
<evidence type="ECO:0000256" key="6">
    <source>
        <dbReference type="ARBA" id="ARBA00022763"/>
    </source>
</evidence>
<dbReference type="Pfam" id="PF00867">
    <property type="entry name" value="XPG_I"/>
    <property type="match status" value="1"/>
</dbReference>
<comment type="subcellular location">
    <subcellularLocation>
        <location evidence="2">Nucleus</location>
    </subcellularLocation>
</comment>
<dbReference type="GO" id="GO:0003677">
    <property type="term" value="F:DNA binding"/>
    <property type="evidence" value="ECO:0007669"/>
    <property type="project" value="InterPro"/>
</dbReference>
<keyword evidence="9" id="KW-0234">DNA repair</keyword>
<dbReference type="Gene3D" id="3.40.50.1010">
    <property type="entry name" value="5'-nuclease"/>
    <property type="match status" value="1"/>
</dbReference>
<feature type="domain" description="XPG-I" evidence="15">
    <location>
        <begin position="234"/>
        <end position="304"/>
    </location>
</feature>
<dbReference type="FunFam" id="3.40.50.1010:FF:000030">
    <property type="entry name" value="flap endonuclease GEN-like 2"/>
    <property type="match status" value="1"/>
</dbReference>
<evidence type="ECO:0000256" key="9">
    <source>
        <dbReference type="ARBA" id="ARBA00023204"/>
    </source>
</evidence>
<keyword evidence="6" id="KW-0227">DNA damage</keyword>
<feature type="region of interest" description="Disordered" evidence="14">
    <location>
        <begin position="730"/>
        <end position="798"/>
    </location>
</feature>
<reference evidence="18" key="2">
    <citation type="journal article" date="2018" name="Plant J.">
        <title>The Sorghum bicolor reference genome: improved assembly, gene annotations, a transcriptome atlas, and signatures of genome organization.</title>
        <authorList>
            <person name="McCormick R.F."/>
            <person name="Truong S.K."/>
            <person name="Sreedasyam A."/>
            <person name="Jenkins J."/>
            <person name="Shu S."/>
            <person name="Sims D."/>
            <person name="Kennedy M."/>
            <person name="Amirebrahimi M."/>
            <person name="Weers B.D."/>
            <person name="McKinley B."/>
            <person name="Mattison A."/>
            <person name="Morishige D.T."/>
            <person name="Grimwood J."/>
            <person name="Schmutz J."/>
            <person name="Mullet J.E."/>
        </authorList>
    </citation>
    <scope>NUCLEOTIDE SEQUENCE [LARGE SCALE GENOMIC DNA]</scope>
    <source>
        <strain evidence="18">cv. BTx623</strain>
    </source>
</reference>
<dbReference type="FunCoup" id="A0A1B6PEN6">
    <property type="interactions" value="114"/>
</dbReference>
<dbReference type="AlphaFoldDB" id="A0A1B6PEN6"/>
<evidence type="ECO:0000313" key="17">
    <source>
        <dbReference type="EMBL" id="KXG24161.2"/>
    </source>
</evidence>
<accession>A0A1B6PEN6</accession>
<dbReference type="InterPro" id="IPR036279">
    <property type="entry name" value="5-3_exonuclease_C_sf"/>
</dbReference>
<evidence type="ECO:0000313" key="18">
    <source>
        <dbReference type="Proteomes" id="UP000000768"/>
    </source>
</evidence>
<proteinExistence type="inferred from homology"/>
<evidence type="ECO:0000259" key="16">
    <source>
        <dbReference type="SMART" id="SM00485"/>
    </source>
</evidence>
<dbReference type="GO" id="GO:0017108">
    <property type="term" value="F:5'-flap endonuclease activity"/>
    <property type="evidence" value="ECO:0000318"/>
    <property type="project" value="GO_Central"/>
</dbReference>
<evidence type="ECO:0000256" key="1">
    <source>
        <dbReference type="ARBA" id="ARBA00001946"/>
    </source>
</evidence>
<dbReference type="SMART" id="SM00279">
    <property type="entry name" value="HhH2"/>
    <property type="match status" value="1"/>
</dbReference>
<feature type="domain" description="XPG N-terminal" evidence="16">
    <location>
        <begin position="104"/>
        <end position="200"/>
    </location>
</feature>
<dbReference type="GO" id="GO:0046872">
    <property type="term" value="F:metal ion binding"/>
    <property type="evidence" value="ECO:0007669"/>
    <property type="project" value="UniProtKB-KW"/>
</dbReference>
<comment type="cofactor">
    <cofactor evidence="1">
        <name>Mg(2+)</name>
        <dbReference type="ChEBI" id="CHEBI:18420"/>
    </cofactor>
</comment>
<dbReference type="InterPro" id="IPR057340">
    <property type="entry name" value="Chromo_SEND1"/>
</dbReference>
<feature type="compositionally biased region" description="Basic residues" evidence="14">
    <location>
        <begin position="38"/>
        <end position="75"/>
    </location>
</feature>
<evidence type="ECO:0000256" key="12">
    <source>
        <dbReference type="ARBA" id="ARBA00072248"/>
    </source>
</evidence>
<dbReference type="SMART" id="SM00484">
    <property type="entry name" value="XPGI"/>
    <property type="match status" value="1"/>
</dbReference>
<protein>
    <recommendedName>
        <fullName evidence="12">Single-strand DNA endonuclease 1</fullName>
    </recommendedName>
    <alternativeName>
        <fullName evidence="13">Flap endonuclease GEN-like 2</fullName>
    </alternativeName>
</protein>
<dbReference type="InParanoid" id="A0A1B6PEN6"/>
<evidence type="ECO:0000256" key="14">
    <source>
        <dbReference type="SAM" id="MobiDB-lite"/>
    </source>
</evidence>
<evidence type="ECO:0000256" key="4">
    <source>
        <dbReference type="ARBA" id="ARBA00022723"/>
    </source>
</evidence>
<dbReference type="InterPro" id="IPR008918">
    <property type="entry name" value="HhH2"/>
</dbReference>
<comment type="similarity">
    <text evidence="11">Belongs to the XPG/RAD2 endonuclease family. GEN subfamily.</text>
</comment>
<dbReference type="STRING" id="4558.A0A1B6PEN6"/>
<keyword evidence="3" id="KW-0540">Nuclease</keyword>
<evidence type="ECO:0000256" key="7">
    <source>
        <dbReference type="ARBA" id="ARBA00022801"/>
    </source>
</evidence>
<dbReference type="CDD" id="cd09869">
    <property type="entry name" value="PIN_GEN1"/>
    <property type="match status" value="1"/>
</dbReference>
<keyword evidence="18" id="KW-1185">Reference proteome</keyword>
<dbReference type="SMART" id="SM00485">
    <property type="entry name" value="XPGN"/>
    <property type="match status" value="1"/>
</dbReference>
<keyword evidence="10" id="KW-0539">Nucleus</keyword>
<dbReference type="GO" id="GO:0005634">
    <property type="term" value="C:nucleus"/>
    <property type="evidence" value="ECO:0007669"/>
    <property type="project" value="UniProtKB-SubCell"/>
</dbReference>
<dbReference type="PANTHER" id="PTHR11081">
    <property type="entry name" value="FLAP ENDONUCLEASE FAMILY MEMBER"/>
    <property type="match status" value="1"/>
</dbReference>
<dbReference type="PANTHER" id="PTHR11081:SF54">
    <property type="entry name" value="SINGLE-STRAND DNA ENDONUCLEASE 1"/>
    <property type="match status" value="1"/>
</dbReference>
<dbReference type="InterPro" id="IPR029060">
    <property type="entry name" value="PIN-like_dom_sf"/>
</dbReference>
<dbReference type="SUPFAM" id="SSF88723">
    <property type="entry name" value="PIN domain-like"/>
    <property type="match status" value="1"/>
</dbReference>
<evidence type="ECO:0000256" key="8">
    <source>
        <dbReference type="ARBA" id="ARBA00022842"/>
    </source>
</evidence>
<feature type="region of interest" description="Disordered" evidence="14">
    <location>
        <begin position="533"/>
        <end position="554"/>
    </location>
</feature>
<dbReference type="Gene3D" id="1.10.150.20">
    <property type="entry name" value="5' to 3' exonuclease, C-terminal subdomain"/>
    <property type="match status" value="1"/>
</dbReference>
<keyword evidence="8" id="KW-0460">Magnesium</keyword>